<dbReference type="AlphaFoldDB" id="A0A564ZEL1"/>
<accession>A0A564ZEL1</accession>
<evidence type="ECO:0008006" key="3">
    <source>
        <dbReference type="Google" id="ProtNLM"/>
    </source>
</evidence>
<evidence type="ECO:0000313" key="1">
    <source>
        <dbReference type="EMBL" id="VUZ83700.1"/>
    </source>
</evidence>
<dbReference type="Proteomes" id="UP000334340">
    <property type="component" value="Unassembled WGS sequence"/>
</dbReference>
<gene>
    <name evidence="1" type="ORF">MELA_00053</name>
</gene>
<evidence type="ECO:0000313" key="2">
    <source>
        <dbReference type="Proteomes" id="UP000334340"/>
    </source>
</evidence>
<dbReference type="EMBL" id="CABIKM010000001">
    <property type="protein sequence ID" value="VUZ83700.1"/>
    <property type="molecule type" value="Genomic_DNA"/>
</dbReference>
<keyword evidence="2" id="KW-1185">Reference proteome</keyword>
<protein>
    <recommendedName>
        <fullName evidence="3">DUF5666 domain-containing protein</fullName>
    </recommendedName>
</protein>
<name>A0A564ZEL1_9BACT</name>
<reference evidence="1 2" key="1">
    <citation type="submission" date="2019-07" db="EMBL/GenBank/DDBJ databases">
        <authorList>
            <person name="Cremers G."/>
        </authorList>
    </citation>
    <scope>NUCLEOTIDE SEQUENCE [LARGE SCALE GENOMIC DNA]</scope>
</reference>
<proteinExistence type="predicted"/>
<sequence length="108" mass="11346">MWRKAVVALGAMLLVLSLGGVASALHMITGEVISVNHSWQELTINVSGFPVTFTAIDRAAMALATVNPGDMVTVATGSFLSDFSPANYHDGPSWMLTAESIRKLPAGS</sequence>
<organism evidence="1 2">
    <name type="scientific">Candidatus Methylomirabilis lanthanidiphila</name>
    <dbReference type="NCBI Taxonomy" id="2211376"/>
    <lineage>
        <taxon>Bacteria</taxon>
        <taxon>Candidatus Methylomirabilota</taxon>
        <taxon>Candidatus Methylomirabilia</taxon>
        <taxon>Candidatus Methylomirabilales</taxon>
        <taxon>Candidatus Methylomirabilaceae</taxon>
        <taxon>Candidatus Methylomirabilis</taxon>
    </lineage>
</organism>